<gene>
    <name evidence="1" type="primary">WBGene00100961</name>
</gene>
<proteinExistence type="predicted"/>
<dbReference type="PANTHER" id="PTHR47521:SF18">
    <property type="entry name" value="G PROTEIN-COUPLED RECEPTOR-RELATED"/>
    <property type="match status" value="1"/>
</dbReference>
<sequence length="281" mass="32071">TESTMKSVLQYSSSSTEVSCIIIALSILCSIPVLLMLLAITRCAVHINCRFLITSWALSLQGYLINVCLIHWQNFIPESTPHFETTRFHLLFANSILHMCCTCFEMKIALERIVSTRRPHIYHDSTFSYRWNLPCTVLPLLSGSIIGYSGYVKGHPMALLFPSVVDFFTILINSYGIRFLELRFDSLFGKATLNARYQVKESLRVARIMHPIYSITFLLKIHCFNCAFSAIFLIVHCDFVKNAILSFFGQERSSKSSRVGSVDSHEQTTIAYFTMLETSWN</sequence>
<name>A0A2A6C4J4_PRIPA</name>
<evidence type="ECO:0000313" key="1">
    <source>
        <dbReference type="EnsemblMetazoa" id="PPA11407.1"/>
    </source>
</evidence>
<organism evidence="1 2">
    <name type="scientific">Pristionchus pacificus</name>
    <name type="common">Parasitic nematode worm</name>
    <dbReference type="NCBI Taxonomy" id="54126"/>
    <lineage>
        <taxon>Eukaryota</taxon>
        <taxon>Metazoa</taxon>
        <taxon>Ecdysozoa</taxon>
        <taxon>Nematoda</taxon>
        <taxon>Chromadorea</taxon>
        <taxon>Rhabditida</taxon>
        <taxon>Rhabditina</taxon>
        <taxon>Diplogasteromorpha</taxon>
        <taxon>Diplogasteroidea</taxon>
        <taxon>Neodiplogasteridae</taxon>
        <taxon>Pristionchus</taxon>
    </lineage>
</organism>
<dbReference type="Proteomes" id="UP000005239">
    <property type="component" value="Unassembled WGS sequence"/>
</dbReference>
<accession>A0A2A6C4J4</accession>
<dbReference type="PANTHER" id="PTHR47521">
    <property type="entry name" value="SERPENTINE RECEPTOR, CLASS E (EPSILON)-RELATED"/>
    <property type="match status" value="1"/>
</dbReference>
<protein>
    <submittedName>
        <fullName evidence="1">Uncharacterized protein</fullName>
    </submittedName>
</protein>
<dbReference type="AlphaFoldDB" id="A0A2A6C4J4"/>
<reference evidence="2" key="1">
    <citation type="journal article" date="2008" name="Nat. Genet.">
        <title>The Pristionchus pacificus genome provides a unique perspective on nematode lifestyle and parasitism.</title>
        <authorList>
            <person name="Dieterich C."/>
            <person name="Clifton S.W."/>
            <person name="Schuster L.N."/>
            <person name="Chinwalla A."/>
            <person name="Delehaunty K."/>
            <person name="Dinkelacker I."/>
            <person name="Fulton L."/>
            <person name="Fulton R."/>
            <person name="Godfrey J."/>
            <person name="Minx P."/>
            <person name="Mitreva M."/>
            <person name="Roeseler W."/>
            <person name="Tian H."/>
            <person name="Witte H."/>
            <person name="Yang S.P."/>
            <person name="Wilson R.K."/>
            <person name="Sommer R.J."/>
        </authorList>
    </citation>
    <scope>NUCLEOTIDE SEQUENCE [LARGE SCALE GENOMIC DNA]</scope>
    <source>
        <strain evidence="2">PS312</strain>
    </source>
</reference>
<keyword evidence="2" id="KW-1185">Reference proteome</keyword>
<reference evidence="1" key="2">
    <citation type="submission" date="2022-06" db="UniProtKB">
        <authorList>
            <consortium name="EnsemblMetazoa"/>
        </authorList>
    </citation>
    <scope>IDENTIFICATION</scope>
    <source>
        <strain evidence="1">PS312</strain>
    </source>
</reference>
<dbReference type="EnsemblMetazoa" id="PPA11407.1">
    <property type="protein sequence ID" value="PPA11407.1"/>
    <property type="gene ID" value="WBGene00100961"/>
</dbReference>
<accession>A0A8R1U8Q3</accession>
<dbReference type="InterPro" id="IPR052860">
    <property type="entry name" value="NRL-GPCR1"/>
</dbReference>
<evidence type="ECO:0000313" key="2">
    <source>
        <dbReference type="Proteomes" id="UP000005239"/>
    </source>
</evidence>